<dbReference type="Proteomes" id="UP000690515">
    <property type="component" value="Unassembled WGS sequence"/>
</dbReference>
<dbReference type="Pfam" id="PF04287">
    <property type="entry name" value="DUF446"/>
    <property type="match status" value="1"/>
</dbReference>
<gene>
    <name evidence="2" type="ORF">KCG35_00050</name>
</gene>
<dbReference type="EMBL" id="JAGSOY010000001">
    <property type="protein sequence ID" value="MBU2709440.1"/>
    <property type="molecule type" value="Genomic_DNA"/>
</dbReference>
<sequence>MKTTNLRHLLQAIQDEMEALQLWEVEPPSAEALASDQPFCIDTLEFTQWLQWVFIPKIESLLDRNAALPKSSDIHVLAEEYFKSMMVDSTQLLVLIKKVDQLIIQ</sequence>
<keyword evidence="3" id="KW-1185">Reference proteome</keyword>
<dbReference type="PIRSF" id="PIRSF006257">
    <property type="entry name" value="UCP006257"/>
    <property type="match status" value="1"/>
</dbReference>
<comment type="caution">
    <text evidence="2">The sequence shown here is derived from an EMBL/GenBank/DDBJ whole genome shotgun (WGS) entry which is preliminary data.</text>
</comment>
<dbReference type="InterPro" id="IPR007384">
    <property type="entry name" value="UCP006257"/>
</dbReference>
<proteinExistence type="predicted"/>
<dbReference type="InterPro" id="IPR023376">
    <property type="entry name" value="YqcC-like_dom"/>
</dbReference>
<reference evidence="2 3" key="1">
    <citation type="submission" date="2021-04" db="EMBL/GenBank/DDBJ databases">
        <authorList>
            <person name="Pira H."/>
            <person name="Risdian C."/>
            <person name="Wink J."/>
        </authorList>
    </citation>
    <scope>NUCLEOTIDE SEQUENCE [LARGE SCALE GENOMIC DNA]</scope>
    <source>
        <strain evidence="2 3">WH53</strain>
    </source>
</reference>
<dbReference type="SUPFAM" id="SSF158452">
    <property type="entry name" value="YqcC-like"/>
    <property type="match status" value="1"/>
</dbReference>
<feature type="domain" description="YqcC-like" evidence="1">
    <location>
        <begin position="6"/>
        <end position="102"/>
    </location>
</feature>
<evidence type="ECO:0000313" key="3">
    <source>
        <dbReference type="Proteomes" id="UP000690515"/>
    </source>
</evidence>
<dbReference type="PANTHER" id="PTHR39586">
    <property type="entry name" value="CYTOPLASMIC PROTEIN-RELATED"/>
    <property type="match status" value="1"/>
</dbReference>
<dbReference type="Gene3D" id="1.20.1440.40">
    <property type="entry name" value="YqcC-like"/>
    <property type="match status" value="1"/>
</dbReference>
<dbReference type="RefSeq" id="WP_215817612.1">
    <property type="nucleotide sequence ID" value="NZ_JAGSOY010000001.1"/>
</dbReference>
<accession>A0ABS5Z819</accession>
<evidence type="ECO:0000259" key="1">
    <source>
        <dbReference type="Pfam" id="PF04287"/>
    </source>
</evidence>
<name>A0ABS5Z819_9GAMM</name>
<evidence type="ECO:0000313" key="2">
    <source>
        <dbReference type="EMBL" id="MBU2709440.1"/>
    </source>
</evidence>
<protein>
    <submittedName>
        <fullName evidence="2">YqcC family protein</fullName>
    </submittedName>
</protein>
<organism evidence="2 3">
    <name type="scientific">Zooshikella harenae</name>
    <dbReference type="NCBI Taxonomy" id="2827238"/>
    <lineage>
        <taxon>Bacteria</taxon>
        <taxon>Pseudomonadati</taxon>
        <taxon>Pseudomonadota</taxon>
        <taxon>Gammaproteobacteria</taxon>
        <taxon>Oceanospirillales</taxon>
        <taxon>Zooshikellaceae</taxon>
        <taxon>Zooshikella</taxon>
    </lineage>
</organism>
<dbReference type="InterPro" id="IPR036814">
    <property type="entry name" value="YqcC-like_sf"/>
</dbReference>
<dbReference type="PANTHER" id="PTHR39586:SF1">
    <property type="entry name" value="CYTOPLASMIC PROTEIN"/>
    <property type="match status" value="1"/>
</dbReference>